<keyword evidence="2" id="KW-0805">Transcription regulation</keyword>
<accession>A0A1E5UM65</accession>
<dbReference type="OrthoDB" id="1166350at2759"/>
<dbReference type="AlphaFoldDB" id="A0A1E5UM65"/>
<evidence type="ECO:0000256" key="3">
    <source>
        <dbReference type="ARBA" id="ARBA00023125"/>
    </source>
</evidence>
<dbReference type="InterPro" id="IPR002100">
    <property type="entry name" value="TF_MADSbox"/>
</dbReference>
<keyword evidence="4" id="KW-0804">Transcription</keyword>
<dbReference type="PRINTS" id="PR00404">
    <property type="entry name" value="MADSDOMAIN"/>
</dbReference>
<name>A0A1E5UM65_9POAL</name>
<comment type="similarity">
    <text evidence="6">Belongs to the STK19 family.</text>
</comment>
<evidence type="ECO:0000259" key="7">
    <source>
        <dbReference type="PROSITE" id="PS50066"/>
    </source>
</evidence>
<dbReference type="Gene3D" id="3.40.1810.10">
    <property type="entry name" value="Transcription factor, MADS-box"/>
    <property type="match status" value="1"/>
</dbReference>
<evidence type="ECO:0000256" key="4">
    <source>
        <dbReference type="ARBA" id="ARBA00023163"/>
    </source>
</evidence>
<proteinExistence type="inferred from homology"/>
<dbReference type="InterPro" id="IPR036879">
    <property type="entry name" value="TF_MADSbox_sf"/>
</dbReference>
<sequence length="367" mass="41431">MGRPSKGRQRIEIRLIKDADRLEVTFSKRKSGLLKKASELSLLCGAHVAFVVFSPGGRAFALGTPSVDHVLRRFDPLPGDEDDGDLLALVQDGDSVSAIADRGAVEAIVRRTEETKARVAAEKERMDAVGEKVRQAMAKAGGKFWWEADVEALGEAELPEFDRALRRLRDNVQRHVDLLLASEDNLTFNDTMIALQLMRTQFPKLEKSFKKDKLLRIFKLSSGQDDHAIMFMDDYLKQVAFAIKRSGGKDQDGSEVFEWFERYVVPSKLDVSINQLELTRQLIDSNIYWFAIPRIGSILKGLSQGRKEILSLLNRKKYKEMLLSSLEKTKLRLSPLDTRFLLRDLIGSGQIKTVQTPTGLLARITRD</sequence>
<dbReference type="GO" id="GO:0003677">
    <property type="term" value="F:DNA binding"/>
    <property type="evidence" value="ECO:0007669"/>
    <property type="project" value="UniProtKB-KW"/>
</dbReference>
<evidence type="ECO:0000256" key="6">
    <source>
        <dbReference type="ARBA" id="ARBA00093458"/>
    </source>
</evidence>
<reference evidence="8 9" key="1">
    <citation type="submission" date="2016-09" db="EMBL/GenBank/DDBJ databases">
        <title>The draft genome of Dichanthelium oligosanthes: A C3 panicoid grass species.</title>
        <authorList>
            <person name="Studer A.J."/>
            <person name="Schnable J.C."/>
            <person name="Brutnell T.P."/>
        </authorList>
    </citation>
    <scope>NUCLEOTIDE SEQUENCE [LARGE SCALE GENOMIC DNA]</scope>
    <source>
        <strain evidence="9">cv. Kellogg 1175</strain>
        <tissue evidence="8">Leaf</tissue>
    </source>
</reference>
<gene>
    <name evidence="8" type="ORF">BAE44_0025008</name>
</gene>
<evidence type="ECO:0000313" key="8">
    <source>
        <dbReference type="EMBL" id="OEL13973.1"/>
    </source>
</evidence>
<feature type="domain" description="MADS-box" evidence="7">
    <location>
        <begin position="6"/>
        <end position="66"/>
    </location>
</feature>
<evidence type="ECO:0000256" key="1">
    <source>
        <dbReference type="ARBA" id="ARBA00004123"/>
    </source>
</evidence>
<dbReference type="FunFam" id="3.40.1810.10:FF:000006">
    <property type="entry name" value="Agamous-like MADS-box protein AGL62"/>
    <property type="match status" value="1"/>
</dbReference>
<dbReference type="EMBL" id="LWDX02071640">
    <property type="protein sequence ID" value="OEL13973.1"/>
    <property type="molecule type" value="Genomic_DNA"/>
</dbReference>
<dbReference type="GO" id="GO:0005634">
    <property type="term" value="C:nucleus"/>
    <property type="evidence" value="ECO:0007669"/>
    <property type="project" value="UniProtKB-SubCell"/>
</dbReference>
<dbReference type="PANTHER" id="PTHR15243">
    <property type="entry name" value="SERINE/THREONINE-PROTEIN KINASE 19"/>
    <property type="match status" value="1"/>
</dbReference>
<evidence type="ECO:0000256" key="5">
    <source>
        <dbReference type="ARBA" id="ARBA00023242"/>
    </source>
</evidence>
<dbReference type="SUPFAM" id="SSF55455">
    <property type="entry name" value="SRF-like"/>
    <property type="match status" value="1"/>
</dbReference>
<evidence type="ECO:0000256" key="2">
    <source>
        <dbReference type="ARBA" id="ARBA00023015"/>
    </source>
</evidence>
<keyword evidence="5" id="KW-0539">Nucleus</keyword>
<dbReference type="InterPro" id="IPR018865">
    <property type="entry name" value="STK19-like"/>
</dbReference>
<dbReference type="Pfam" id="PF00319">
    <property type="entry name" value="SRF-TF"/>
    <property type="match status" value="1"/>
</dbReference>
<dbReference type="PROSITE" id="PS50066">
    <property type="entry name" value="MADS_BOX_2"/>
    <property type="match status" value="1"/>
</dbReference>
<organism evidence="8 9">
    <name type="scientific">Dichanthelium oligosanthes</name>
    <dbReference type="NCBI Taxonomy" id="888268"/>
    <lineage>
        <taxon>Eukaryota</taxon>
        <taxon>Viridiplantae</taxon>
        <taxon>Streptophyta</taxon>
        <taxon>Embryophyta</taxon>
        <taxon>Tracheophyta</taxon>
        <taxon>Spermatophyta</taxon>
        <taxon>Magnoliopsida</taxon>
        <taxon>Liliopsida</taxon>
        <taxon>Poales</taxon>
        <taxon>Poaceae</taxon>
        <taxon>PACMAD clade</taxon>
        <taxon>Panicoideae</taxon>
        <taxon>Panicodae</taxon>
        <taxon>Paniceae</taxon>
        <taxon>Dichantheliinae</taxon>
        <taxon>Dichanthelium</taxon>
    </lineage>
</organism>
<keyword evidence="9" id="KW-1185">Reference proteome</keyword>
<dbReference type="SMART" id="SM00432">
    <property type="entry name" value="MADS"/>
    <property type="match status" value="1"/>
</dbReference>
<dbReference type="Proteomes" id="UP000095767">
    <property type="component" value="Unassembled WGS sequence"/>
</dbReference>
<comment type="subcellular location">
    <subcellularLocation>
        <location evidence="1">Nucleus</location>
    </subcellularLocation>
</comment>
<keyword evidence="3" id="KW-0238">DNA-binding</keyword>
<dbReference type="STRING" id="888268.A0A1E5UM65"/>
<evidence type="ECO:0000313" key="9">
    <source>
        <dbReference type="Proteomes" id="UP000095767"/>
    </source>
</evidence>
<dbReference type="Pfam" id="PF10494">
    <property type="entry name" value="Stk19"/>
    <property type="match status" value="1"/>
</dbReference>
<dbReference type="PANTHER" id="PTHR15243:SF0">
    <property type="entry name" value="SERINE_THREONINE-PROTEIN KINASE 19"/>
    <property type="match status" value="1"/>
</dbReference>
<protein>
    <recommendedName>
        <fullName evidence="7">MADS-box domain-containing protein</fullName>
    </recommendedName>
</protein>
<dbReference type="GO" id="GO:0046983">
    <property type="term" value="F:protein dimerization activity"/>
    <property type="evidence" value="ECO:0007669"/>
    <property type="project" value="InterPro"/>
</dbReference>
<comment type="caution">
    <text evidence="8">The sequence shown here is derived from an EMBL/GenBank/DDBJ whole genome shotgun (WGS) entry which is preliminary data.</text>
</comment>